<keyword evidence="9" id="KW-1185">Reference proteome</keyword>
<evidence type="ECO:0000256" key="7">
    <source>
        <dbReference type="SAM" id="Phobius"/>
    </source>
</evidence>
<dbReference type="GO" id="GO:0042910">
    <property type="term" value="F:xenobiotic transmembrane transporter activity"/>
    <property type="evidence" value="ECO:0007669"/>
    <property type="project" value="InterPro"/>
</dbReference>
<dbReference type="GO" id="GO:0015297">
    <property type="term" value="F:antiporter activity"/>
    <property type="evidence" value="ECO:0007669"/>
    <property type="project" value="InterPro"/>
</dbReference>
<dbReference type="InParanoid" id="D8M431"/>
<keyword evidence="6 7" id="KW-0472">Membrane</keyword>
<evidence type="ECO:0000256" key="3">
    <source>
        <dbReference type="ARBA" id="ARBA00022475"/>
    </source>
</evidence>
<feature type="transmembrane region" description="Helical" evidence="7">
    <location>
        <begin position="383"/>
        <end position="409"/>
    </location>
</feature>
<dbReference type="RefSeq" id="XP_012896868.1">
    <property type="nucleotide sequence ID" value="XM_013041414.1"/>
</dbReference>
<evidence type="ECO:0000256" key="6">
    <source>
        <dbReference type="ARBA" id="ARBA00023136"/>
    </source>
</evidence>
<sequence length="560" mass="61631">MVMTSLRPLSLTKTHIILIGKIFVLCRLEKQQKHNCQLTPVSPFQNKMTEKPTKNPQVVDPEGIIMASSGASKASMSYVEVPNPTISKSKDDEEAAKKAAFLGEGHLGKTIWKLTWPDFIGKVVQALYVMIDAIYIGNMAGNNQQEKSLSLAACTLAMPVDQLFHIALGLLVGVGTSACYGQNLGRKDFKTAKKIIGNMYIMCIIIGVCYPLIMYWFVDDVLMLAGASEADGTLKLAREYFLPLMFGMILMCLACCHNNSIRGEGNSVFSATCMLLGGILNIIMDPIMIRATGNSVKGAAYATMFGNCLTSIMGMCYFFGRKGAVVLELKDFKPDIKIMFTILNIGVSGLISTASSSIVSIIMNNLLLKYASYNYNSLQVTEILAVVGACGKFSFFCFMPMLSLSHGCLPIYSYCYGAKNFTRFINTIKIHFISEILLGGALTVLGATCGQYLARMFSSSIFFKNIFAEALRYVTSGLVFNAFTMTIFPPLQATGRGIPSALILFFKQLVFLLAFAQIFCMTLHDWWGNMYAYPLAEICGAFISLGAFFLYKKVFYGKKE</sequence>
<gene>
    <name evidence="8" type="ORF">GSBLH_T00002409001</name>
</gene>
<dbReference type="Proteomes" id="UP000008312">
    <property type="component" value="Unassembled WGS sequence"/>
</dbReference>
<feature type="transmembrane region" description="Helical" evidence="7">
    <location>
        <begin position="473"/>
        <end position="491"/>
    </location>
</feature>
<feature type="transmembrane region" description="Helical" evidence="7">
    <location>
        <begin position="237"/>
        <end position="256"/>
    </location>
</feature>
<organism evidence="8">
    <name type="scientific">Blastocystis hominis</name>
    <dbReference type="NCBI Taxonomy" id="12968"/>
    <lineage>
        <taxon>Eukaryota</taxon>
        <taxon>Sar</taxon>
        <taxon>Stramenopiles</taxon>
        <taxon>Bigyra</taxon>
        <taxon>Opalozoa</taxon>
        <taxon>Opalinata</taxon>
        <taxon>Blastocystidae</taxon>
        <taxon>Blastocystis</taxon>
    </lineage>
</organism>
<feature type="transmembrane region" description="Helical" evidence="7">
    <location>
        <begin position="341"/>
        <end position="363"/>
    </location>
</feature>
<evidence type="ECO:0000256" key="5">
    <source>
        <dbReference type="ARBA" id="ARBA00022989"/>
    </source>
</evidence>
<keyword evidence="4 7" id="KW-0812">Transmembrane</keyword>
<dbReference type="GeneID" id="24919580"/>
<dbReference type="Pfam" id="PF01554">
    <property type="entry name" value="MatE"/>
    <property type="match status" value="2"/>
</dbReference>
<dbReference type="AlphaFoldDB" id="D8M431"/>
<feature type="transmembrane region" description="Helical" evidence="7">
    <location>
        <begin position="163"/>
        <end position="183"/>
    </location>
</feature>
<feature type="transmembrane region" description="Helical" evidence="7">
    <location>
        <begin position="268"/>
        <end position="289"/>
    </location>
</feature>
<feature type="transmembrane region" description="Helical" evidence="7">
    <location>
        <begin position="530"/>
        <end position="551"/>
    </location>
</feature>
<comment type="similarity">
    <text evidence="2">Belongs to the multi antimicrobial extrusion (MATE) (TC 2.A.66.1) family.</text>
</comment>
<evidence type="ECO:0008006" key="10">
    <source>
        <dbReference type="Google" id="ProtNLM"/>
    </source>
</evidence>
<evidence type="ECO:0000256" key="1">
    <source>
        <dbReference type="ARBA" id="ARBA00004651"/>
    </source>
</evidence>
<dbReference type="InterPro" id="IPR002528">
    <property type="entry name" value="MATE_fam"/>
</dbReference>
<dbReference type="PANTHER" id="PTHR43823">
    <property type="entry name" value="SPORULATION PROTEIN YKVU"/>
    <property type="match status" value="1"/>
</dbReference>
<feature type="transmembrane region" description="Helical" evidence="7">
    <location>
        <begin position="195"/>
        <end position="217"/>
    </location>
</feature>
<comment type="subcellular location">
    <subcellularLocation>
        <location evidence="1">Cell membrane</location>
        <topology evidence="1">Multi-pass membrane protein</topology>
    </subcellularLocation>
</comment>
<evidence type="ECO:0000313" key="8">
    <source>
        <dbReference type="EMBL" id="CBK22820.2"/>
    </source>
</evidence>
<evidence type="ECO:0000313" key="9">
    <source>
        <dbReference type="Proteomes" id="UP000008312"/>
    </source>
</evidence>
<dbReference type="InterPro" id="IPR051327">
    <property type="entry name" value="MATE_MepA_subfamily"/>
</dbReference>
<dbReference type="OMA" id="SYNYGAN"/>
<dbReference type="EMBL" id="FN668651">
    <property type="protein sequence ID" value="CBK22820.2"/>
    <property type="molecule type" value="Genomic_DNA"/>
</dbReference>
<dbReference type="GO" id="GO:0005886">
    <property type="term" value="C:plasma membrane"/>
    <property type="evidence" value="ECO:0007669"/>
    <property type="project" value="UniProtKB-SubCell"/>
</dbReference>
<feature type="transmembrane region" description="Helical" evidence="7">
    <location>
        <begin position="301"/>
        <end position="320"/>
    </location>
</feature>
<keyword evidence="5 7" id="KW-1133">Transmembrane helix</keyword>
<protein>
    <recommendedName>
        <fullName evidence="10">MATE efflux family protein</fullName>
    </recommendedName>
</protein>
<keyword evidence="3" id="KW-1003">Cell membrane</keyword>
<evidence type="ECO:0000256" key="4">
    <source>
        <dbReference type="ARBA" id="ARBA00022692"/>
    </source>
</evidence>
<evidence type="ECO:0000256" key="2">
    <source>
        <dbReference type="ARBA" id="ARBA00010199"/>
    </source>
</evidence>
<dbReference type="OrthoDB" id="2126698at2759"/>
<name>D8M431_BLAHO</name>
<proteinExistence type="inferred from homology"/>
<reference evidence="8" key="1">
    <citation type="submission" date="2010-02" db="EMBL/GenBank/DDBJ databases">
        <title>Sequencing and annotation of the Blastocystis hominis genome.</title>
        <authorList>
            <person name="Wincker P."/>
        </authorList>
    </citation>
    <scope>NUCLEOTIDE SEQUENCE</scope>
    <source>
        <strain evidence="8">Singapore isolate B</strain>
    </source>
</reference>
<accession>D8M431</accession>
<dbReference type="PANTHER" id="PTHR43823:SF3">
    <property type="entry name" value="MULTIDRUG EXPORT PROTEIN MEPA"/>
    <property type="match status" value="1"/>
</dbReference>
<feature type="transmembrane region" description="Helical" evidence="7">
    <location>
        <begin position="430"/>
        <end position="453"/>
    </location>
</feature>
<feature type="transmembrane region" description="Helical" evidence="7">
    <location>
        <begin position="503"/>
        <end position="524"/>
    </location>
</feature>